<dbReference type="PANTHER" id="PTHR45784">
    <property type="entry name" value="C-TYPE LECTIN DOMAIN FAMILY 20 MEMBER A-RELATED"/>
    <property type="match status" value="1"/>
</dbReference>
<gene>
    <name evidence="2" type="ORF">NHX12_020316</name>
</gene>
<evidence type="ECO:0000313" key="2">
    <source>
        <dbReference type="EMBL" id="KAJ3612039.1"/>
    </source>
</evidence>
<dbReference type="Gene3D" id="3.10.100.10">
    <property type="entry name" value="Mannose-Binding Protein A, subunit A"/>
    <property type="match status" value="2"/>
</dbReference>
<dbReference type="InterPro" id="IPR016187">
    <property type="entry name" value="CTDL_fold"/>
</dbReference>
<dbReference type="SUPFAM" id="SSF56436">
    <property type="entry name" value="C-type lectin-like"/>
    <property type="match status" value="2"/>
</dbReference>
<comment type="caution">
    <text evidence="2">The sequence shown here is derived from an EMBL/GenBank/DDBJ whole genome shotgun (WGS) entry which is preliminary data.</text>
</comment>
<keyword evidence="3" id="KW-1185">Reference proteome</keyword>
<sequence>MQQRMWNILLFLSLSGLFLGHHAWPPISKAYHFVNQKLTWNDAQQHCREQFEDLVTIENLEDLQRGPLKQRITFKLKMSSAVDMTDPEVEHQILEQLYVKLAEKGVTGQNLSWVLKDGRVFHKDQPRLFLGHHAWPPISKAYHFVNQKLTWNDAQQHCREQFEDLVTIENLEDLQRGPLKQRLTFKLKMSSAVDMTDPEVEHQILEQLYVKLAEKGVTGKNLSWVLKDGRVFHKDQPSKT</sequence>
<reference evidence="2" key="1">
    <citation type="submission" date="2022-07" db="EMBL/GenBank/DDBJ databases">
        <title>Chromosome-level genome of Muraenolepis orangiensis.</title>
        <authorList>
            <person name="Kim J."/>
        </authorList>
    </citation>
    <scope>NUCLEOTIDE SEQUENCE</scope>
    <source>
        <strain evidence="2">KU_S4_2022</strain>
        <tissue evidence="2">Muscle</tissue>
    </source>
</reference>
<evidence type="ECO:0000313" key="3">
    <source>
        <dbReference type="Proteomes" id="UP001148018"/>
    </source>
</evidence>
<evidence type="ECO:0008006" key="4">
    <source>
        <dbReference type="Google" id="ProtNLM"/>
    </source>
</evidence>
<protein>
    <recommendedName>
        <fullName evidence="4">C-type lectin domain-containing protein</fullName>
    </recommendedName>
</protein>
<name>A0A9Q0IUX6_9TELE</name>
<dbReference type="EMBL" id="JANIIK010000036">
    <property type="protein sequence ID" value="KAJ3612039.1"/>
    <property type="molecule type" value="Genomic_DNA"/>
</dbReference>
<dbReference type="Proteomes" id="UP001148018">
    <property type="component" value="Unassembled WGS sequence"/>
</dbReference>
<keyword evidence="1" id="KW-0732">Signal</keyword>
<dbReference type="OrthoDB" id="7357196at2759"/>
<evidence type="ECO:0000256" key="1">
    <source>
        <dbReference type="SAM" id="SignalP"/>
    </source>
</evidence>
<accession>A0A9Q0IUX6</accession>
<organism evidence="2 3">
    <name type="scientific">Muraenolepis orangiensis</name>
    <name type="common">Patagonian moray cod</name>
    <dbReference type="NCBI Taxonomy" id="630683"/>
    <lineage>
        <taxon>Eukaryota</taxon>
        <taxon>Metazoa</taxon>
        <taxon>Chordata</taxon>
        <taxon>Craniata</taxon>
        <taxon>Vertebrata</taxon>
        <taxon>Euteleostomi</taxon>
        <taxon>Actinopterygii</taxon>
        <taxon>Neopterygii</taxon>
        <taxon>Teleostei</taxon>
        <taxon>Neoteleostei</taxon>
        <taxon>Acanthomorphata</taxon>
        <taxon>Zeiogadaria</taxon>
        <taxon>Gadariae</taxon>
        <taxon>Gadiformes</taxon>
        <taxon>Muraenolepidoidei</taxon>
        <taxon>Muraenolepididae</taxon>
        <taxon>Muraenolepis</taxon>
    </lineage>
</organism>
<proteinExistence type="predicted"/>
<feature type="chain" id="PRO_5040372559" description="C-type lectin domain-containing protein" evidence="1">
    <location>
        <begin position="24"/>
        <end position="240"/>
    </location>
</feature>
<dbReference type="AlphaFoldDB" id="A0A9Q0IUX6"/>
<dbReference type="PANTHER" id="PTHR45784:SF3">
    <property type="entry name" value="C-TYPE LECTIN DOMAIN FAMILY 4 MEMBER K-LIKE-RELATED"/>
    <property type="match status" value="1"/>
</dbReference>
<dbReference type="InterPro" id="IPR016186">
    <property type="entry name" value="C-type_lectin-like/link_sf"/>
</dbReference>
<feature type="signal peptide" evidence="1">
    <location>
        <begin position="1"/>
        <end position="23"/>
    </location>
</feature>